<dbReference type="GO" id="GO:0005634">
    <property type="term" value="C:nucleus"/>
    <property type="evidence" value="ECO:0007669"/>
    <property type="project" value="UniProtKB-SubCell"/>
</dbReference>
<dbReference type="InterPro" id="IPR050987">
    <property type="entry name" value="AtrR-like"/>
</dbReference>
<keyword evidence="4" id="KW-0539">Nucleus</keyword>
<dbReference type="Proteomes" id="UP000050424">
    <property type="component" value="Unassembled WGS sequence"/>
</dbReference>
<dbReference type="Gene3D" id="4.10.240.10">
    <property type="entry name" value="Zn(2)-C6 fungal-type DNA-binding domain"/>
    <property type="match status" value="1"/>
</dbReference>
<evidence type="ECO:0000256" key="1">
    <source>
        <dbReference type="ARBA" id="ARBA00004123"/>
    </source>
</evidence>
<evidence type="ECO:0000256" key="3">
    <source>
        <dbReference type="ARBA" id="ARBA00023125"/>
    </source>
</evidence>
<dbReference type="CDD" id="cd00067">
    <property type="entry name" value="GAL4"/>
    <property type="match status" value="1"/>
</dbReference>
<protein>
    <recommendedName>
        <fullName evidence="6">Zn(2)-C6 fungal-type domain-containing protein</fullName>
    </recommendedName>
</protein>
<dbReference type="GO" id="GO:0000981">
    <property type="term" value="F:DNA-binding transcription factor activity, RNA polymerase II-specific"/>
    <property type="evidence" value="ECO:0007669"/>
    <property type="project" value="InterPro"/>
</dbReference>
<feature type="compositionally biased region" description="Polar residues" evidence="5">
    <location>
        <begin position="121"/>
        <end position="130"/>
    </location>
</feature>
<evidence type="ECO:0000313" key="7">
    <source>
        <dbReference type="EMBL" id="KPM40540.1"/>
    </source>
</evidence>
<feature type="domain" description="Zn(2)-C6 fungal-type" evidence="6">
    <location>
        <begin position="46"/>
        <end position="76"/>
    </location>
</feature>
<sequence length="310" mass="34339">MAPPSAHRDAQPSQLHLDSDTSAVVPSTRHRRKRARSNSDDTPVAACDACRLRKVRCDRRQPDCSNCRKAGIECSSSTARKRTNYMKELRDDFSVVLKRLDHVDQTLATLTDLIRQVVAQPSNTASSPSSLEDVAPRPTTEPLGMVQTRAPILEQSATETAPLSSIKTLMRQACGPFFESDIGGTDYGRSGENQVASVLQDQHVRAMLQKHLDDFPLKSCDAEAPVVGDMDPLTTPTRLIVTPLVEGYLEHFNSRTPIFEDAELHCAIDIHYSSRQQQNVRSWTLIINNIVLLELGLETQVAAPSSRTRI</sequence>
<evidence type="ECO:0000256" key="4">
    <source>
        <dbReference type="ARBA" id="ARBA00023242"/>
    </source>
</evidence>
<dbReference type="PROSITE" id="PS50048">
    <property type="entry name" value="ZN2_CY6_FUNGAL_2"/>
    <property type="match status" value="1"/>
</dbReference>
<keyword evidence="8" id="KW-1185">Reference proteome</keyword>
<evidence type="ECO:0000259" key="6">
    <source>
        <dbReference type="PROSITE" id="PS50048"/>
    </source>
</evidence>
<dbReference type="InterPro" id="IPR001138">
    <property type="entry name" value="Zn2Cys6_DnaBD"/>
</dbReference>
<keyword evidence="2" id="KW-0479">Metal-binding</keyword>
<dbReference type="OrthoDB" id="1919336at2759"/>
<accession>A0A0N8H719</accession>
<reference evidence="7 8" key="1">
    <citation type="submission" date="2015-09" db="EMBL/GenBank/DDBJ databases">
        <title>Draft genome of a European isolate of the apple canker pathogen Neonectria ditissima.</title>
        <authorList>
            <person name="Gomez-Cortecero A."/>
            <person name="Harrison R.J."/>
            <person name="Armitage A.D."/>
        </authorList>
    </citation>
    <scope>NUCLEOTIDE SEQUENCE [LARGE SCALE GENOMIC DNA]</scope>
    <source>
        <strain evidence="7 8">R09/05</strain>
    </source>
</reference>
<proteinExistence type="predicted"/>
<feature type="region of interest" description="Disordered" evidence="5">
    <location>
        <begin position="1"/>
        <end position="43"/>
    </location>
</feature>
<comment type="subcellular location">
    <subcellularLocation>
        <location evidence="1">Nucleus</location>
    </subcellularLocation>
</comment>
<keyword evidence="3" id="KW-0238">DNA-binding</keyword>
<feature type="region of interest" description="Disordered" evidence="5">
    <location>
        <begin position="121"/>
        <end position="142"/>
    </location>
</feature>
<name>A0A0N8H719_9HYPO</name>
<gene>
    <name evidence="7" type="ORF">AK830_g6025</name>
</gene>
<dbReference type="STRING" id="78410.A0A0N8H719"/>
<dbReference type="PANTHER" id="PTHR46910:SF3">
    <property type="entry name" value="HALOTOLERANCE PROTEIN 9-RELATED"/>
    <property type="match status" value="1"/>
</dbReference>
<dbReference type="Pfam" id="PF00172">
    <property type="entry name" value="Zn_clus"/>
    <property type="match status" value="1"/>
</dbReference>
<dbReference type="SMART" id="SM00066">
    <property type="entry name" value="GAL4"/>
    <property type="match status" value="1"/>
</dbReference>
<evidence type="ECO:0000256" key="2">
    <source>
        <dbReference type="ARBA" id="ARBA00022723"/>
    </source>
</evidence>
<dbReference type="PROSITE" id="PS00463">
    <property type="entry name" value="ZN2_CY6_FUNGAL_1"/>
    <property type="match status" value="1"/>
</dbReference>
<dbReference type="PANTHER" id="PTHR46910">
    <property type="entry name" value="TRANSCRIPTION FACTOR PDR1"/>
    <property type="match status" value="1"/>
</dbReference>
<evidence type="ECO:0000313" key="8">
    <source>
        <dbReference type="Proteomes" id="UP000050424"/>
    </source>
</evidence>
<dbReference type="SUPFAM" id="SSF57701">
    <property type="entry name" value="Zn2/Cys6 DNA-binding domain"/>
    <property type="match status" value="1"/>
</dbReference>
<comment type="caution">
    <text evidence="7">The sequence shown here is derived from an EMBL/GenBank/DDBJ whole genome shotgun (WGS) entry which is preliminary data.</text>
</comment>
<evidence type="ECO:0000256" key="5">
    <source>
        <dbReference type="SAM" id="MobiDB-lite"/>
    </source>
</evidence>
<feature type="compositionally biased region" description="Basic and acidic residues" evidence="5">
    <location>
        <begin position="1"/>
        <end position="10"/>
    </location>
</feature>
<dbReference type="InterPro" id="IPR036864">
    <property type="entry name" value="Zn2-C6_fun-type_DNA-bd_sf"/>
</dbReference>
<dbReference type="AlphaFoldDB" id="A0A0N8H719"/>
<dbReference type="GO" id="GO:0003677">
    <property type="term" value="F:DNA binding"/>
    <property type="evidence" value="ECO:0007669"/>
    <property type="project" value="UniProtKB-KW"/>
</dbReference>
<dbReference type="EMBL" id="LKCW01000081">
    <property type="protein sequence ID" value="KPM40540.1"/>
    <property type="molecule type" value="Genomic_DNA"/>
</dbReference>
<feature type="compositionally biased region" description="Polar residues" evidence="5">
    <location>
        <begin position="11"/>
        <end position="25"/>
    </location>
</feature>
<organism evidence="7 8">
    <name type="scientific">Neonectria ditissima</name>
    <dbReference type="NCBI Taxonomy" id="78410"/>
    <lineage>
        <taxon>Eukaryota</taxon>
        <taxon>Fungi</taxon>
        <taxon>Dikarya</taxon>
        <taxon>Ascomycota</taxon>
        <taxon>Pezizomycotina</taxon>
        <taxon>Sordariomycetes</taxon>
        <taxon>Hypocreomycetidae</taxon>
        <taxon>Hypocreales</taxon>
        <taxon>Nectriaceae</taxon>
        <taxon>Neonectria</taxon>
    </lineage>
</organism>
<dbReference type="GO" id="GO:0008270">
    <property type="term" value="F:zinc ion binding"/>
    <property type="evidence" value="ECO:0007669"/>
    <property type="project" value="InterPro"/>
</dbReference>